<accession>A0A1H6E5V5</accession>
<feature type="domain" description="Transposase IS200-like" evidence="1">
    <location>
        <begin position="1"/>
        <end position="43"/>
    </location>
</feature>
<gene>
    <name evidence="2" type="ORF">SAMN04489712_13730</name>
</gene>
<dbReference type="GO" id="GO:0003677">
    <property type="term" value="F:DNA binding"/>
    <property type="evidence" value="ECO:0007669"/>
    <property type="project" value="InterPro"/>
</dbReference>
<dbReference type="GO" id="GO:0004803">
    <property type="term" value="F:transposase activity"/>
    <property type="evidence" value="ECO:0007669"/>
    <property type="project" value="InterPro"/>
</dbReference>
<evidence type="ECO:0000259" key="1">
    <source>
        <dbReference type="Pfam" id="PF01797"/>
    </source>
</evidence>
<dbReference type="InterPro" id="IPR036515">
    <property type="entry name" value="Transposase_17_sf"/>
</dbReference>
<evidence type="ECO:0000313" key="3">
    <source>
        <dbReference type="Proteomes" id="UP000236723"/>
    </source>
</evidence>
<dbReference type="GO" id="GO:0006313">
    <property type="term" value="P:DNA transposition"/>
    <property type="evidence" value="ECO:0007669"/>
    <property type="project" value="InterPro"/>
</dbReference>
<dbReference type="Gene3D" id="3.30.70.1290">
    <property type="entry name" value="Transposase IS200-like"/>
    <property type="match status" value="1"/>
</dbReference>
<dbReference type="InterPro" id="IPR002686">
    <property type="entry name" value="Transposase_17"/>
</dbReference>
<dbReference type="AlphaFoldDB" id="A0A1H6E5V5"/>
<sequence>MRAEFPELARHYYRANRLWSASYFAGSVGGAPLTVLRQYIEQQNRPV</sequence>
<evidence type="ECO:0000313" key="2">
    <source>
        <dbReference type="EMBL" id="SEG93158.1"/>
    </source>
</evidence>
<name>A0A1H6E5V5_9ACTN</name>
<dbReference type="Pfam" id="PF01797">
    <property type="entry name" value="Y1_Tnp"/>
    <property type="match status" value="1"/>
</dbReference>
<dbReference type="SUPFAM" id="SSF143422">
    <property type="entry name" value="Transposase IS200-like"/>
    <property type="match status" value="1"/>
</dbReference>
<keyword evidence="3" id="KW-1185">Reference proteome</keyword>
<proteinExistence type="predicted"/>
<protein>
    <submittedName>
        <fullName evidence="2">Putative transposase</fullName>
    </submittedName>
</protein>
<dbReference type="EMBL" id="FNVO01000037">
    <property type="protein sequence ID" value="SEG93158.1"/>
    <property type="molecule type" value="Genomic_DNA"/>
</dbReference>
<organism evidence="2 3">
    <name type="scientific">Thermomonospora echinospora</name>
    <dbReference type="NCBI Taxonomy" id="1992"/>
    <lineage>
        <taxon>Bacteria</taxon>
        <taxon>Bacillati</taxon>
        <taxon>Actinomycetota</taxon>
        <taxon>Actinomycetes</taxon>
        <taxon>Streptosporangiales</taxon>
        <taxon>Thermomonosporaceae</taxon>
        <taxon>Thermomonospora</taxon>
    </lineage>
</organism>
<dbReference type="Proteomes" id="UP000236723">
    <property type="component" value="Unassembled WGS sequence"/>
</dbReference>
<reference evidence="3" key="1">
    <citation type="submission" date="2016-10" db="EMBL/GenBank/DDBJ databases">
        <authorList>
            <person name="Varghese N."/>
            <person name="Submissions S."/>
        </authorList>
    </citation>
    <scope>NUCLEOTIDE SEQUENCE [LARGE SCALE GENOMIC DNA]</scope>
    <source>
        <strain evidence="3">DSM 43163</strain>
    </source>
</reference>